<organism evidence="3 4">
    <name type="scientific">Brachionus plicatilis</name>
    <name type="common">Marine rotifer</name>
    <name type="synonym">Brachionus muelleri</name>
    <dbReference type="NCBI Taxonomy" id="10195"/>
    <lineage>
        <taxon>Eukaryota</taxon>
        <taxon>Metazoa</taxon>
        <taxon>Spiralia</taxon>
        <taxon>Gnathifera</taxon>
        <taxon>Rotifera</taxon>
        <taxon>Eurotatoria</taxon>
        <taxon>Monogononta</taxon>
        <taxon>Pseudotrocha</taxon>
        <taxon>Ploima</taxon>
        <taxon>Brachionidae</taxon>
        <taxon>Brachionus</taxon>
    </lineage>
</organism>
<evidence type="ECO:0000313" key="3">
    <source>
        <dbReference type="EMBL" id="RNA06951.1"/>
    </source>
</evidence>
<evidence type="ECO:0000256" key="2">
    <source>
        <dbReference type="SAM" id="Phobius"/>
    </source>
</evidence>
<sequence>MNDKKTNYSNSRAQHDSSEKVNKQLQEDQTTLAVDVIVPEIQPIQINSNTFSEDESETEPESSVDRSFQPNYYHATKMASDQVQLRKSTRVRKPVTRLVCIAYVFLNTITYDH</sequence>
<dbReference type="EMBL" id="REGN01007217">
    <property type="protein sequence ID" value="RNA06951.1"/>
    <property type="molecule type" value="Genomic_DNA"/>
</dbReference>
<proteinExistence type="predicted"/>
<gene>
    <name evidence="3" type="ORF">BpHYR1_048529</name>
</gene>
<evidence type="ECO:0000313" key="4">
    <source>
        <dbReference type="Proteomes" id="UP000276133"/>
    </source>
</evidence>
<keyword evidence="4" id="KW-1185">Reference proteome</keyword>
<name>A0A3M7Q7H7_BRAPC</name>
<keyword evidence="2" id="KW-0472">Membrane</keyword>
<feature type="compositionally biased region" description="Acidic residues" evidence="1">
    <location>
        <begin position="52"/>
        <end position="62"/>
    </location>
</feature>
<keyword evidence="2" id="KW-0812">Transmembrane</keyword>
<keyword evidence="2" id="KW-1133">Transmembrane helix</keyword>
<dbReference type="AlphaFoldDB" id="A0A3M7Q7H7"/>
<feature type="compositionally biased region" description="Basic and acidic residues" evidence="1">
    <location>
        <begin position="13"/>
        <end position="26"/>
    </location>
</feature>
<feature type="region of interest" description="Disordered" evidence="1">
    <location>
        <begin position="45"/>
        <end position="68"/>
    </location>
</feature>
<dbReference type="Proteomes" id="UP000276133">
    <property type="component" value="Unassembled WGS sequence"/>
</dbReference>
<feature type="transmembrane region" description="Helical" evidence="2">
    <location>
        <begin position="95"/>
        <end position="111"/>
    </location>
</feature>
<reference evidence="3 4" key="1">
    <citation type="journal article" date="2018" name="Sci. Rep.">
        <title>Genomic signatures of local adaptation to the degree of environmental predictability in rotifers.</title>
        <authorList>
            <person name="Franch-Gras L."/>
            <person name="Hahn C."/>
            <person name="Garcia-Roger E.M."/>
            <person name="Carmona M.J."/>
            <person name="Serra M."/>
            <person name="Gomez A."/>
        </authorList>
    </citation>
    <scope>NUCLEOTIDE SEQUENCE [LARGE SCALE GENOMIC DNA]</scope>
    <source>
        <strain evidence="3">HYR1</strain>
    </source>
</reference>
<comment type="caution">
    <text evidence="3">The sequence shown here is derived from an EMBL/GenBank/DDBJ whole genome shotgun (WGS) entry which is preliminary data.</text>
</comment>
<protein>
    <submittedName>
        <fullName evidence="3">Uncharacterized protein</fullName>
    </submittedName>
</protein>
<feature type="region of interest" description="Disordered" evidence="1">
    <location>
        <begin position="1"/>
        <end position="26"/>
    </location>
</feature>
<evidence type="ECO:0000256" key="1">
    <source>
        <dbReference type="SAM" id="MobiDB-lite"/>
    </source>
</evidence>
<accession>A0A3M7Q7H7</accession>